<dbReference type="SUPFAM" id="SSF56801">
    <property type="entry name" value="Acetyl-CoA synthetase-like"/>
    <property type="match status" value="1"/>
</dbReference>
<dbReference type="OrthoDB" id="9803968at2"/>
<dbReference type="InterPro" id="IPR000873">
    <property type="entry name" value="AMP-dep_synth/lig_dom"/>
</dbReference>
<dbReference type="Gene3D" id="3.30.559.10">
    <property type="entry name" value="Chloramphenicol acetyltransferase-like domain"/>
    <property type="match status" value="2"/>
</dbReference>
<accession>A0A3P1WV19</accession>
<dbReference type="InterPro" id="IPR009081">
    <property type="entry name" value="PP-bd_ACP"/>
</dbReference>
<evidence type="ECO:0000313" key="6">
    <source>
        <dbReference type="Proteomes" id="UP000280935"/>
    </source>
</evidence>
<dbReference type="CDD" id="cd05930">
    <property type="entry name" value="A_NRPS"/>
    <property type="match status" value="1"/>
</dbReference>
<evidence type="ECO:0000256" key="2">
    <source>
        <dbReference type="ARBA" id="ARBA00022450"/>
    </source>
</evidence>
<dbReference type="InterPro" id="IPR001242">
    <property type="entry name" value="Condensation_dom"/>
</dbReference>
<dbReference type="GO" id="GO:0031177">
    <property type="term" value="F:phosphopantetheine binding"/>
    <property type="evidence" value="ECO:0007669"/>
    <property type="project" value="TreeGrafter"/>
</dbReference>
<dbReference type="GO" id="GO:0005829">
    <property type="term" value="C:cytosol"/>
    <property type="evidence" value="ECO:0007669"/>
    <property type="project" value="TreeGrafter"/>
</dbReference>
<dbReference type="Pfam" id="PF00668">
    <property type="entry name" value="Condensation"/>
    <property type="match status" value="1"/>
</dbReference>
<dbReference type="GO" id="GO:0044550">
    <property type="term" value="P:secondary metabolite biosynthetic process"/>
    <property type="evidence" value="ECO:0007669"/>
    <property type="project" value="TreeGrafter"/>
</dbReference>
<dbReference type="EMBL" id="RQYT01000012">
    <property type="protein sequence ID" value="RRD49748.1"/>
    <property type="molecule type" value="Genomic_DNA"/>
</dbReference>
<dbReference type="Pfam" id="PF13193">
    <property type="entry name" value="AMP-binding_C"/>
    <property type="match status" value="1"/>
</dbReference>
<proteinExistence type="predicted"/>
<evidence type="ECO:0000259" key="4">
    <source>
        <dbReference type="PROSITE" id="PS50075"/>
    </source>
</evidence>
<sequence length="1455" mass="156419">MPQILDVVALSPTQAGMTAISRADLTYDPYLVTISLDLVGVTPHLISRLRPALAALCRRHPHLLGRVRSEGLPHPVLLVLDSGCPIWQVYDFRTEPDPMAAAQRFRATEGNRPLSISDGPLIRATLLHVGGEDSSGHCILLLTMHHLVIDGWCMPLLIEELVALIRGDEALLGPPTPLRNHAAWLAAQEPTVAQQAWREELEDLEEMPRLGRRISVLAPVVGEQRIGAADSTAILTHARQQGLTLATLAQLAWARILSSAAGRDDVVFGNTSSGRHPEIPGGDRIIGGLVTTTPVRVRVDDRPPNEAGAELQARLAQLRRHDWLGSSGVSQALGVGGRELFDSLLVVENTPAGDVHRNISLGDGATSRLLRIDSPSHYPVTVVVLVDGEEIVVRVESHDTRIPDSWAFADPTRTARRIAVALEDLVTAPSLAGINILLPEEVDHLAGSPGREDLPESIDEMLQEVATRAPRAQALVDVFGELDLQGFQSGVDSLARTLRQAGLRSGEPVAVALPRDRRAVIAPFAIAAAGGVTVHLDPIQPVARMSQIIADAGSTLVLTEPSTAEALTQMGRDVRCGVVDPSRLGQVSWRVQGAPAPGELPISPERRLAYVVFTSGSSGRAKGVAVSHEALLSYWSHHDRHILGPAQRRLGRPIRVAHAWSTGFDAAWQPQVALLSGHSVHVVDEETRNDPGMLVRALRDHQIDMIDTTPSMVLRLLDAGFAEAESRPSILALGGEAIAQDLWDRLRSLGGTVWNCYGPTEATVECFMACVEEHVRPTIGVPLDGMSAAVLDHRLRPLPAGMSGQLVVWGAQLAEGYVGLDKETAAAFPNGLNGRRLYLTGDRARRTVEDTVVFEGRCDEQLKINGYRVEPDEVATVLRSLPGVLDACVVTEEEQGRPWLGALVVTEHSVAAVRRLAAMRLPTYLLPRVVAVVQRLPVTHNGKLDRAAASRYLKQTSLQESGQGGHQMTPQLEDLLTAVSRMTGSAPSPSSRLDDLGLDSIAVMDLATSLRHPVPGGRIWQVSVRDLVESPSIADAALRMRQSVDQYPGDSRGDSPTFVLARLARAHVANSGEALASMTQSQLVTLPEEGMPQLQHMTESLLAALVAAHPSLTARLDDNGSELVAGGLPPVVDILPAGHSLAEARAAGVRCLDPWRGPLCAASVRLGAPGRPPVLLLTVHHLAVDVVSWHILAEDIQRFGSGLEIVPESLVPADSSAMLNRDLPDRRPLGPTLASRHCDPRLDVGIEPVVCRRVASATTSAVLGMAKDGLGVDDILGVVTAWTDREFAATRRDPAGEELWFTIEVHGREGLEESRAVGWFTAELTRRAPVPQTLDAGWIARTVAASSEDEEALAASCLNYLGRMDLLSAWVDTPWQILDPGEALAELGAPELDGMPARFSMTVTAHVEATAEGPVLVASFAGARGLLGEAQIEEYATRWLRNVALSVNDMEEKDR</sequence>
<dbReference type="InterPro" id="IPR006162">
    <property type="entry name" value="Ppantetheine_attach_site"/>
</dbReference>
<dbReference type="Gene3D" id="3.30.559.30">
    <property type="entry name" value="Nonribosomal peptide synthetase, condensation domain"/>
    <property type="match status" value="2"/>
</dbReference>
<dbReference type="PROSITE" id="PS00455">
    <property type="entry name" value="AMP_BINDING"/>
    <property type="match status" value="1"/>
</dbReference>
<dbReference type="Proteomes" id="UP000280935">
    <property type="component" value="Unassembled WGS sequence"/>
</dbReference>
<evidence type="ECO:0000256" key="1">
    <source>
        <dbReference type="ARBA" id="ARBA00001957"/>
    </source>
</evidence>
<dbReference type="InterPro" id="IPR020845">
    <property type="entry name" value="AMP-binding_CS"/>
</dbReference>
<dbReference type="Gene3D" id="3.40.50.12780">
    <property type="entry name" value="N-terminal domain of ligase-like"/>
    <property type="match status" value="1"/>
</dbReference>
<dbReference type="RefSeq" id="WP_125227750.1">
    <property type="nucleotide sequence ID" value="NZ_RQYT01000012.1"/>
</dbReference>
<dbReference type="Pfam" id="PF00550">
    <property type="entry name" value="PP-binding"/>
    <property type="match status" value="1"/>
</dbReference>
<gene>
    <name evidence="5" type="ORF">EII35_06995</name>
</gene>
<dbReference type="PANTHER" id="PTHR45527">
    <property type="entry name" value="NONRIBOSOMAL PEPTIDE SYNTHETASE"/>
    <property type="match status" value="1"/>
</dbReference>
<dbReference type="InterPro" id="IPR025110">
    <property type="entry name" value="AMP-bd_C"/>
</dbReference>
<dbReference type="Gene3D" id="3.30.300.30">
    <property type="match status" value="1"/>
</dbReference>
<dbReference type="SUPFAM" id="SSF52777">
    <property type="entry name" value="CoA-dependent acyltransferases"/>
    <property type="match status" value="4"/>
</dbReference>
<feature type="domain" description="Carrier" evidence="4">
    <location>
        <begin position="966"/>
        <end position="1044"/>
    </location>
</feature>
<reference evidence="5 6" key="1">
    <citation type="submission" date="2018-11" db="EMBL/GenBank/DDBJ databases">
        <title>Genomes From Bacteria Associated with the Canine Oral Cavity: a Test Case for Automated Genome-Based Taxonomic Assignment.</title>
        <authorList>
            <person name="Coil D.A."/>
            <person name="Jospin G."/>
            <person name="Darling A.E."/>
            <person name="Wallis C."/>
            <person name="Davis I.J."/>
            <person name="Harris S."/>
            <person name="Eisen J.A."/>
            <person name="Holcombe L.J."/>
            <person name="O'Flynn C."/>
        </authorList>
    </citation>
    <scope>NUCLEOTIDE SEQUENCE [LARGE SCALE GENOMIC DNA]</scope>
    <source>
        <strain evidence="5 6">OH2822_COT-296</strain>
    </source>
</reference>
<dbReference type="GO" id="GO:0003824">
    <property type="term" value="F:catalytic activity"/>
    <property type="evidence" value="ECO:0007669"/>
    <property type="project" value="InterPro"/>
</dbReference>
<evidence type="ECO:0000256" key="3">
    <source>
        <dbReference type="ARBA" id="ARBA00022553"/>
    </source>
</evidence>
<dbReference type="PROSITE" id="PS00012">
    <property type="entry name" value="PHOSPHOPANTETHEINE"/>
    <property type="match status" value="1"/>
</dbReference>
<comment type="cofactor">
    <cofactor evidence="1">
        <name>pantetheine 4'-phosphate</name>
        <dbReference type="ChEBI" id="CHEBI:47942"/>
    </cofactor>
</comment>
<dbReference type="InterPro" id="IPR045851">
    <property type="entry name" value="AMP-bd_C_sf"/>
</dbReference>
<dbReference type="GO" id="GO:0008610">
    <property type="term" value="P:lipid biosynthetic process"/>
    <property type="evidence" value="ECO:0007669"/>
    <property type="project" value="UniProtKB-ARBA"/>
</dbReference>
<keyword evidence="3" id="KW-0597">Phosphoprotein</keyword>
<organism evidence="5 6">
    <name type="scientific">Arachnia propionica</name>
    <dbReference type="NCBI Taxonomy" id="1750"/>
    <lineage>
        <taxon>Bacteria</taxon>
        <taxon>Bacillati</taxon>
        <taxon>Actinomycetota</taxon>
        <taxon>Actinomycetes</taxon>
        <taxon>Propionibacteriales</taxon>
        <taxon>Propionibacteriaceae</taxon>
        <taxon>Arachnia</taxon>
    </lineage>
</organism>
<comment type="caution">
    <text evidence="5">The sequence shown here is derived from an EMBL/GenBank/DDBJ whole genome shotgun (WGS) entry which is preliminary data.</text>
</comment>
<dbReference type="InterPro" id="IPR023213">
    <property type="entry name" value="CAT-like_dom_sf"/>
</dbReference>
<evidence type="ECO:0000313" key="5">
    <source>
        <dbReference type="EMBL" id="RRD49748.1"/>
    </source>
</evidence>
<dbReference type="Pfam" id="PF00501">
    <property type="entry name" value="AMP-binding"/>
    <property type="match status" value="1"/>
</dbReference>
<dbReference type="InterPro" id="IPR042099">
    <property type="entry name" value="ANL_N_sf"/>
</dbReference>
<dbReference type="GO" id="GO:0043041">
    <property type="term" value="P:amino acid activation for nonribosomal peptide biosynthetic process"/>
    <property type="evidence" value="ECO:0007669"/>
    <property type="project" value="TreeGrafter"/>
</dbReference>
<keyword evidence="2" id="KW-0596">Phosphopantetheine</keyword>
<protein>
    <submittedName>
        <fullName evidence="5">Peptide synthetase</fullName>
    </submittedName>
</protein>
<dbReference type="PROSITE" id="PS50075">
    <property type="entry name" value="CARRIER"/>
    <property type="match status" value="1"/>
</dbReference>
<dbReference type="PANTHER" id="PTHR45527:SF1">
    <property type="entry name" value="FATTY ACID SYNTHASE"/>
    <property type="match status" value="1"/>
</dbReference>
<name>A0A3P1WV19_9ACTN</name>